<sequence length="232" mass="25064">MKKVKKVLAVIAAVAVMCMPLTGCGEKLVPADQTVGALFELAAKDNAAPMKDLLGFASEEDVSSAFFEEGADVELVDELKNELSSAGVELSDEDVQDLTDSMMTMLGKITYTAEITSESNDQTVVTLKINGFSYDEMTQIMMDAATKMTDSLTAEDQESIANGDMEVFNSYMQQYIKDFVSGLAAMEPSADATEVTVTCEKLKVDVSGKEKVAWLPTDMDGFSNDIEGAMFK</sequence>
<reference evidence="2 3" key="1">
    <citation type="submission" date="2018-09" db="EMBL/GenBank/DDBJ databases">
        <title>Murine metabolic-syndrome-specific gut microbial biobank.</title>
        <authorList>
            <person name="Liu C."/>
        </authorList>
    </citation>
    <scope>NUCLEOTIDE SEQUENCE [LARGE SCALE GENOMIC DNA]</scope>
    <source>
        <strain evidence="2 3">0.1xD8-82</strain>
    </source>
</reference>
<gene>
    <name evidence="2" type="ORF">D7V94_12485</name>
</gene>
<name>A0A3A9AUN5_9FIRM</name>
<evidence type="ECO:0000313" key="2">
    <source>
        <dbReference type="EMBL" id="RKI90926.1"/>
    </source>
</evidence>
<comment type="caution">
    <text evidence="2">The sequence shown here is derived from an EMBL/GenBank/DDBJ whole genome shotgun (WGS) entry which is preliminary data.</text>
</comment>
<dbReference type="EMBL" id="RAYQ01000012">
    <property type="protein sequence ID" value="RKI90926.1"/>
    <property type="molecule type" value="Genomic_DNA"/>
</dbReference>
<feature type="signal peptide" evidence="1">
    <location>
        <begin position="1"/>
        <end position="23"/>
    </location>
</feature>
<dbReference type="RefSeq" id="WP_120470234.1">
    <property type="nucleotide sequence ID" value="NZ_CATAJS010000054.1"/>
</dbReference>
<organism evidence="2 3">
    <name type="scientific">Parablautia intestinalis</name>
    <dbReference type="NCBI Taxonomy" id="2320100"/>
    <lineage>
        <taxon>Bacteria</taxon>
        <taxon>Bacillati</taxon>
        <taxon>Bacillota</taxon>
        <taxon>Clostridia</taxon>
        <taxon>Lachnospirales</taxon>
        <taxon>Lachnospiraceae</taxon>
        <taxon>Parablautia</taxon>
    </lineage>
</organism>
<dbReference type="Proteomes" id="UP000280696">
    <property type="component" value="Unassembled WGS sequence"/>
</dbReference>
<evidence type="ECO:0008006" key="4">
    <source>
        <dbReference type="Google" id="ProtNLM"/>
    </source>
</evidence>
<evidence type="ECO:0000256" key="1">
    <source>
        <dbReference type="SAM" id="SignalP"/>
    </source>
</evidence>
<dbReference type="OrthoDB" id="2052305at2"/>
<protein>
    <recommendedName>
        <fullName evidence="4">DUF5105 domain-containing protein</fullName>
    </recommendedName>
</protein>
<accession>A0A3A9AUN5</accession>
<evidence type="ECO:0000313" key="3">
    <source>
        <dbReference type="Proteomes" id="UP000280696"/>
    </source>
</evidence>
<keyword evidence="3" id="KW-1185">Reference proteome</keyword>
<proteinExistence type="predicted"/>
<keyword evidence="1" id="KW-0732">Signal</keyword>
<dbReference type="AlphaFoldDB" id="A0A3A9AUN5"/>
<feature type="chain" id="PRO_5017423512" description="DUF5105 domain-containing protein" evidence="1">
    <location>
        <begin position="24"/>
        <end position="232"/>
    </location>
</feature>